<feature type="transmembrane region" description="Helical" evidence="1">
    <location>
        <begin position="124"/>
        <end position="142"/>
    </location>
</feature>
<feature type="transmembrane region" description="Helical" evidence="1">
    <location>
        <begin position="58"/>
        <end position="82"/>
    </location>
</feature>
<name>A0A1D2MLY2_ORCCI</name>
<evidence type="ECO:0000313" key="2">
    <source>
        <dbReference type="EMBL" id="ODM93885.1"/>
    </source>
</evidence>
<dbReference type="AlphaFoldDB" id="A0A1D2MLY2"/>
<keyword evidence="1" id="KW-1133">Transmembrane helix</keyword>
<comment type="caution">
    <text evidence="2">The sequence shown here is derived from an EMBL/GenBank/DDBJ whole genome shotgun (WGS) entry which is preliminary data.</text>
</comment>
<proteinExistence type="predicted"/>
<dbReference type="Proteomes" id="UP000094527">
    <property type="component" value="Unassembled WGS sequence"/>
</dbReference>
<gene>
    <name evidence="2" type="ORF">Ocin01_12799</name>
</gene>
<sequence length="172" mass="19136">MPLNVWPWMSLQKEVKIIAIIDFVWSSLMVAGVVINFVELLRSLVSDDATLVIPKEHVFTIVFAFVIVGLIFVAQLVAAFSLYKAANRNNESRLWPWIIVAAITMWVFVLGILVSIHGSSYGDAVLVLVFTIYKVYAVMVVVKFKSSMTSQEGVASYSASREKQGNANVYVV</sequence>
<reference evidence="2 3" key="1">
    <citation type="journal article" date="2016" name="Genome Biol. Evol.">
        <title>Gene Family Evolution Reflects Adaptation to Soil Environmental Stressors in the Genome of the Collembolan Orchesella cincta.</title>
        <authorList>
            <person name="Faddeeva-Vakhrusheva A."/>
            <person name="Derks M.F."/>
            <person name="Anvar S.Y."/>
            <person name="Agamennone V."/>
            <person name="Suring W."/>
            <person name="Smit S."/>
            <person name="van Straalen N.M."/>
            <person name="Roelofs D."/>
        </authorList>
    </citation>
    <scope>NUCLEOTIDE SEQUENCE [LARGE SCALE GENOMIC DNA]</scope>
    <source>
        <tissue evidence="2">Mixed pool</tissue>
    </source>
</reference>
<feature type="transmembrane region" description="Helical" evidence="1">
    <location>
        <begin position="17"/>
        <end position="38"/>
    </location>
</feature>
<protein>
    <submittedName>
        <fullName evidence="2">Uncharacterized protein</fullName>
    </submittedName>
</protein>
<keyword evidence="1" id="KW-0812">Transmembrane</keyword>
<keyword evidence="3" id="KW-1185">Reference proteome</keyword>
<evidence type="ECO:0000256" key="1">
    <source>
        <dbReference type="SAM" id="Phobius"/>
    </source>
</evidence>
<feature type="transmembrane region" description="Helical" evidence="1">
    <location>
        <begin position="94"/>
        <end position="118"/>
    </location>
</feature>
<dbReference type="EMBL" id="LJIJ01000897">
    <property type="protein sequence ID" value="ODM93885.1"/>
    <property type="molecule type" value="Genomic_DNA"/>
</dbReference>
<accession>A0A1D2MLY2</accession>
<keyword evidence="1" id="KW-0472">Membrane</keyword>
<organism evidence="2 3">
    <name type="scientific">Orchesella cincta</name>
    <name type="common">Springtail</name>
    <name type="synonym">Podura cincta</name>
    <dbReference type="NCBI Taxonomy" id="48709"/>
    <lineage>
        <taxon>Eukaryota</taxon>
        <taxon>Metazoa</taxon>
        <taxon>Ecdysozoa</taxon>
        <taxon>Arthropoda</taxon>
        <taxon>Hexapoda</taxon>
        <taxon>Collembola</taxon>
        <taxon>Entomobryomorpha</taxon>
        <taxon>Entomobryoidea</taxon>
        <taxon>Orchesellidae</taxon>
        <taxon>Orchesellinae</taxon>
        <taxon>Orchesella</taxon>
    </lineage>
</organism>
<evidence type="ECO:0000313" key="3">
    <source>
        <dbReference type="Proteomes" id="UP000094527"/>
    </source>
</evidence>